<evidence type="ECO:0000259" key="3">
    <source>
        <dbReference type="PROSITE" id="PS51459"/>
    </source>
</evidence>
<name>A0A2P8ES24_9GAMM</name>
<accession>A0A2P8ES24</accession>
<dbReference type="EMBL" id="PYGI01000019">
    <property type="protein sequence ID" value="PSL12244.1"/>
    <property type="molecule type" value="Genomic_DNA"/>
</dbReference>
<dbReference type="InterPro" id="IPR003812">
    <property type="entry name" value="Fido"/>
</dbReference>
<proteinExistence type="predicted"/>
<sequence>MHYIWQHSDWPQFRYDQAKLVHLISAIRITQGRLVGHAAHLDQDVALVNQIDTLVQEAIETSAIEGELLNAASVRSSAARRLGLENAGVAPVTPETEQLVQMLVEAVSDVDMPLELDTLYRWQKSLFPERPLFMPDDAIIGGVRKDTPGHPMVVVSQKGQREVIHFEAPPSERLLDELEVFLTWFNQDSRSLDGLIRAGLAHLWLVTLHPFSDGNGRVTRAVSDRALAQDEGTSVRFYSMSAAIMRARNGYYDILEHTQKGSLDVTEWLVWFLETLLSAMERSLSRFLRMLDKARFWRIHQDTELNDRQRKVLNRLLDAEADEFTHGINASKYKSIAATSKATATRDLAALVELGCLVQLPGGGRSTRYRVMCE</sequence>
<keyword evidence="2" id="KW-0547">Nucleotide-binding</keyword>
<dbReference type="PANTHER" id="PTHR13504">
    <property type="entry name" value="FIDO DOMAIN-CONTAINING PROTEIN DDB_G0283145"/>
    <property type="match status" value="1"/>
</dbReference>
<evidence type="ECO:0000313" key="5">
    <source>
        <dbReference type="Proteomes" id="UP000242133"/>
    </source>
</evidence>
<dbReference type="Pfam" id="PF13776">
    <property type="entry name" value="DUF4172"/>
    <property type="match status" value="1"/>
</dbReference>
<evidence type="ECO:0000313" key="4">
    <source>
        <dbReference type="EMBL" id="PSL12244.1"/>
    </source>
</evidence>
<dbReference type="InterPro" id="IPR025230">
    <property type="entry name" value="DUF4172"/>
</dbReference>
<dbReference type="Proteomes" id="UP000242133">
    <property type="component" value="Unassembled WGS sequence"/>
</dbReference>
<feature type="binding site" evidence="2">
    <location>
        <begin position="251"/>
        <end position="252"/>
    </location>
    <ligand>
        <name>ATP</name>
        <dbReference type="ChEBI" id="CHEBI:30616"/>
    </ligand>
</feature>
<dbReference type="Gene3D" id="1.10.3290.10">
    <property type="entry name" value="Fido-like domain"/>
    <property type="match status" value="1"/>
</dbReference>
<feature type="domain" description="Fido" evidence="3">
    <location>
        <begin position="114"/>
        <end position="274"/>
    </location>
</feature>
<keyword evidence="5" id="KW-1185">Reference proteome</keyword>
<dbReference type="InterPro" id="IPR036597">
    <property type="entry name" value="Fido-like_dom_sf"/>
</dbReference>
<dbReference type="PROSITE" id="PS51459">
    <property type="entry name" value="FIDO"/>
    <property type="match status" value="1"/>
</dbReference>
<dbReference type="GO" id="GO:0005524">
    <property type="term" value="F:ATP binding"/>
    <property type="evidence" value="ECO:0007669"/>
    <property type="project" value="UniProtKB-KW"/>
</dbReference>
<protein>
    <submittedName>
        <fullName evidence="4">Fic family protein</fullName>
    </submittedName>
</protein>
<dbReference type="PANTHER" id="PTHR13504:SF33">
    <property type="entry name" value="FIC FAMILY PROTEIN"/>
    <property type="match status" value="1"/>
</dbReference>
<dbReference type="Pfam" id="PF02661">
    <property type="entry name" value="Fic"/>
    <property type="match status" value="1"/>
</dbReference>
<dbReference type="AlphaFoldDB" id="A0A2P8ES24"/>
<dbReference type="InterPro" id="IPR040198">
    <property type="entry name" value="Fido_containing"/>
</dbReference>
<dbReference type="InterPro" id="IPR036388">
    <property type="entry name" value="WH-like_DNA-bd_sf"/>
</dbReference>
<feature type="active site" evidence="1">
    <location>
        <position position="209"/>
    </location>
</feature>
<reference evidence="4 5" key="1">
    <citation type="submission" date="2018-03" db="EMBL/GenBank/DDBJ databases">
        <title>Genomic Encyclopedia of Archaeal and Bacterial Type Strains, Phase II (KMG-II): from individual species to whole genera.</title>
        <authorList>
            <person name="Goeker M."/>
        </authorList>
    </citation>
    <scope>NUCLEOTIDE SEQUENCE [LARGE SCALE GENOMIC DNA]</scope>
    <source>
        <strain evidence="4 5">DSM 17586</strain>
    </source>
</reference>
<gene>
    <name evidence="4" type="ORF">CLV44_11979</name>
</gene>
<dbReference type="RefSeq" id="WP_106592639.1">
    <property type="nucleotide sequence ID" value="NZ_PYGI01000019.1"/>
</dbReference>
<evidence type="ECO:0000256" key="1">
    <source>
        <dbReference type="PIRSR" id="PIRSR640198-1"/>
    </source>
</evidence>
<comment type="caution">
    <text evidence="4">The sequence shown here is derived from an EMBL/GenBank/DDBJ whole genome shotgun (WGS) entry which is preliminary data.</text>
</comment>
<dbReference type="Gene3D" id="1.10.10.10">
    <property type="entry name" value="Winged helix-like DNA-binding domain superfamily/Winged helix DNA-binding domain"/>
    <property type="match status" value="1"/>
</dbReference>
<organism evidence="4 5">
    <name type="scientific">Marinobacterium halophilum</name>
    <dbReference type="NCBI Taxonomy" id="267374"/>
    <lineage>
        <taxon>Bacteria</taxon>
        <taxon>Pseudomonadati</taxon>
        <taxon>Pseudomonadota</taxon>
        <taxon>Gammaproteobacteria</taxon>
        <taxon>Oceanospirillales</taxon>
        <taxon>Oceanospirillaceae</taxon>
        <taxon>Marinobacterium</taxon>
    </lineage>
</organism>
<dbReference type="OrthoDB" id="9807853at2"/>
<keyword evidence="2" id="KW-0067">ATP-binding</keyword>
<feature type="binding site" evidence="2">
    <location>
        <begin position="213"/>
        <end position="220"/>
    </location>
    <ligand>
        <name>ATP</name>
        <dbReference type="ChEBI" id="CHEBI:30616"/>
    </ligand>
</feature>
<evidence type="ECO:0000256" key="2">
    <source>
        <dbReference type="PIRSR" id="PIRSR640198-2"/>
    </source>
</evidence>
<dbReference type="SUPFAM" id="SSF140931">
    <property type="entry name" value="Fic-like"/>
    <property type="match status" value="1"/>
</dbReference>